<feature type="non-terminal residue" evidence="2">
    <location>
        <position position="88"/>
    </location>
</feature>
<proteinExistence type="predicted"/>
<comment type="caution">
    <text evidence="2">The sequence shown here is derived from an EMBL/GenBank/DDBJ whole genome shotgun (WGS) entry which is preliminary data.</text>
</comment>
<gene>
    <name evidence="2" type="ORF">Taro_007191</name>
</gene>
<evidence type="ECO:0000313" key="2">
    <source>
        <dbReference type="EMBL" id="MQL74835.1"/>
    </source>
</evidence>
<evidence type="ECO:0000256" key="1">
    <source>
        <dbReference type="SAM" id="MobiDB-lite"/>
    </source>
</evidence>
<sequence>MPPANPINSGAYPHCKGAPFGLQDASEPTSRTCRERSSTPVGALSPWPGPPALARIETPQVVTKLPLAMFKSSGVIKRHTSRPCLRLP</sequence>
<dbReference type="Proteomes" id="UP000652761">
    <property type="component" value="Unassembled WGS sequence"/>
</dbReference>
<dbReference type="AlphaFoldDB" id="A0A843TUU2"/>
<accession>A0A843TUU2</accession>
<keyword evidence="3" id="KW-1185">Reference proteome</keyword>
<dbReference type="EMBL" id="NMUH01000224">
    <property type="protein sequence ID" value="MQL74835.1"/>
    <property type="molecule type" value="Genomic_DNA"/>
</dbReference>
<reference evidence="2" key="1">
    <citation type="submission" date="2017-07" db="EMBL/GenBank/DDBJ databases">
        <title>Taro Niue Genome Assembly and Annotation.</title>
        <authorList>
            <person name="Atibalentja N."/>
            <person name="Keating K."/>
            <person name="Fields C.J."/>
        </authorList>
    </citation>
    <scope>NUCLEOTIDE SEQUENCE</scope>
    <source>
        <strain evidence="2">Niue_2</strain>
        <tissue evidence="2">Leaf</tissue>
    </source>
</reference>
<organism evidence="2 3">
    <name type="scientific">Colocasia esculenta</name>
    <name type="common">Wild taro</name>
    <name type="synonym">Arum esculentum</name>
    <dbReference type="NCBI Taxonomy" id="4460"/>
    <lineage>
        <taxon>Eukaryota</taxon>
        <taxon>Viridiplantae</taxon>
        <taxon>Streptophyta</taxon>
        <taxon>Embryophyta</taxon>
        <taxon>Tracheophyta</taxon>
        <taxon>Spermatophyta</taxon>
        <taxon>Magnoliopsida</taxon>
        <taxon>Liliopsida</taxon>
        <taxon>Araceae</taxon>
        <taxon>Aroideae</taxon>
        <taxon>Colocasieae</taxon>
        <taxon>Colocasia</taxon>
    </lineage>
</organism>
<feature type="region of interest" description="Disordered" evidence="1">
    <location>
        <begin position="1"/>
        <end position="46"/>
    </location>
</feature>
<name>A0A843TUU2_COLES</name>
<evidence type="ECO:0000313" key="3">
    <source>
        <dbReference type="Proteomes" id="UP000652761"/>
    </source>
</evidence>
<protein>
    <submittedName>
        <fullName evidence="2">Uncharacterized protein</fullName>
    </submittedName>
</protein>